<proteinExistence type="predicted"/>
<name>A0A2V2Z3S8_9BACL</name>
<comment type="caution">
    <text evidence="1">The sequence shown here is derived from an EMBL/GenBank/DDBJ whole genome shotgun (WGS) entry which is preliminary data.</text>
</comment>
<dbReference type="EMBL" id="QGTQ01000006">
    <property type="protein sequence ID" value="PWW04873.1"/>
    <property type="molecule type" value="Genomic_DNA"/>
</dbReference>
<evidence type="ECO:0000313" key="2">
    <source>
        <dbReference type="Proteomes" id="UP000246635"/>
    </source>
</evidence>
<dbReference type="Proteomes" id="UP000246635">
    <property type="component" value="Unassembled WGS sequence"/>
</dbReference>
<evidence type="ECO:0008006" key="3">
    <source>
        <dbReference type="Google" id="ProtNLM"/>
    </source>
</evidence>
<keyword evidence="2" id="KW-1185">Reference proteome</keyword>
<protein>
    <recommendedName>
        <fullName evidence="3">DUF5050 domain-containing protein</fullName>
    </recommendedName>
</protein>
<evidence type="ECO:0000313" key="1">
    <source>
        <dbReference type="EMBL" id="PWW04873.1"/>
    </source>
</evidence>
<dbReference type="SUPFAM" id="SSF69304">
    <property type="entry name" value="Tricorn protease N-terminal domain"/>
    <property type="match status" value="1"/>
</dbReference>
<gene>
    <name evidence="1" type="ORF">DFQ01_106158</name>
</gene>
<dbReference type="AlphaFoldDB" id="A0A2V2Z3S8"/>
<sequence>MIIIRKFAKCLISICFVISIVGCRSNDNGDISSVMSQDTAQSPYHSDTDYQYFFHSQGRGQGIAASADGYYILNGSYLYYMDKQNMEPILLDNNPNNDCTPNSAAHVPRNCNAFVQTDAELVATATITYYKNNLYLVERIERTDKDALMNKQYALIRMDKDGTNRKVLRKFDAPPYPVVIHRDQIYYVNNLMTVDQVAKPSVVSVPLANPDKEPVILYTLGPDDSVNDLIAYGNMLYVMDYGNNMFRTIGYDINTHETTVLFTDDKGNLSISGIPEIGLSHQFKGGVAIYGIYGSRLYSNIFPGDQTDPASWRIYNSDLGGQDVSIVPVNLPLVSWAYADQRYFYLNPVSWLIKSPDYADVAQEMVVYDLNYKEVNRVDISMLTNYSKGLVGDDRYMFFQATETGDSDTQRTYVLDKSQLNVRGGAELKLLMETAVYATN</sequence>
<accession>A0A2V2Z3S8</accession>
<dbReference type="PROSITE" id="PS51257">
    <property type="entry name" value="PROKAR_LIPOPROTEIN"/>
    <property type="match status" value="1"/>
</dbReference>
<organism evidence="1 2">
    <name type="scientific">Paenibacillus cellulosilyticus</name>
    <dbReference type="NCBI Taxonomy" id="375489"/>
    <lineage>
        <taxon>Bacteria</taxon>
        <taxon>Bacillati</taxon>
        <taxon>Bacillota</taxon>
        <taxon>Bacilli</taxon>
        <taxon>Bacillales</taxon>
        <taxon>Paenibacillaceae</taxon>
        <taxon>Paenibacillus</taxon>
    </lineage>
</organism>
<reference evidence="1 2" key="1">
    <citation type="submission" date="2018-05" db="EMBL/GenBank/DDBJ databases">
        <title>Genomic Encyclopedia of Type Strains, Phase III (KMG-III): the genomes of soil and plant-associated and newly described type strains.</title>
        <authorList>
            <person name="Whitman W."/>
        </authorList>
    </citation>
    <scope>NUCLEOTIDE SEQUENCE [LARGE SCALE GENOMIC DNA]</scope>
    <source>
        <strain evidence="1 2">CECT 5696</strain>
    </source>
</reference>